<dbReference type="Pfam" id="PF12647">
    <property type="entry name" value="RNHCP"/>
    <property type="match status" value="1"/>
</dbReference>
<comment type="caution">
    <text evidence="2">The sequence shown here is derived from an EMBL/GenBank/DDBJ whole genome shotgun (WGS) entry which is preliminary data.</text>
</comment>
<protein>
    <recommendedName>
        <fullName evidence="1">RNHCP domain-containing protein</fullName>
    </recommendedName>
</protein>
<organism evidence="2">
    <name type="scientific">uncultured bacterium</name>
    <name type="common">gcode 4</name>
    <dbReference type="NCBI Taxonomy" id="1234023"/>
    <lineage>
        <taxon>Bacteria</taxon>
        <taxon>environmental samples</taxon>
    </lineage>
</organism>
<sequence>MAFIMRNEDFRCENCWKEILKHPEWSARNHCPNCLYSKHVDDKFPWDRKSECHWLMKPIWIDHKKNKWYMIIHKCIICNKDIPNKIAPDDDFLNFIKTKNSNINP</sequence>
<dbReference type="InterPro" id="IPR024439">
    <property type="entry name" value="RNHCP"/>
</dbReference>
<gene>
    <name evidence="2" type="ORF">ACD_3C00223G0028</name>
</gene>
<proteinExistence type="predicted"/>
<reference evidence="2" key="1">
    <citation type="journal article" date="2012" name="Science">
        <title>Fermentation, hydrogen, and sulfur metabolism in multiple uncultivated bacterial phyla.</title>
        <authorList>
            <person name="Wrighton K.C."/>
            <person name="Thomas B.C."/>
            <person name="Sharon I."/>
            <person name="Miller C.S."/>
            <person name="Castelle C.J."/>
            <person name="VerBerkmoes N.C."/>
            <person name="Wilkins M.J."/>
            <person name="Hettich R.L."/>
            <person name="Lipton M.S."/>
            <person name="Williams K.H."/>
            <person name="Long P.E."/>
            <person name="Banfield J.F."/>
        </authorList>
    </citation>
    <scope>NUCLEOTIDE SEQUENCE [LARGE SCALE GENOMIC DNA]</scope>
</reference>
<feature type="domain" description="RNHCP" evidence="1">
    <location>
        <begin position="7"/>
        <end position="92"/>
    </location>
</feature>
<dbReference type="AlphaFoldDB" id="K2F847"/>
<accession>K2F847</accession>
<evidence type="ECO:0000259" key="1">
    <source>
        <dbReference type="Pfam" id="PF12647"/>
    </source>
</evidence>
<dbReference type="EMBL" id="AMFJ01000497">
    <property type="protein sequence ID" value="EKE27351.1"/>
    <property type="molecule type" value="Genomic_DNA"/>
</dbReference>
<evidence type="ECO:0000313" key="2">
    <source>
        <dbReference type="EMBL" id="EKE27351.1"/>
    </source>
</evidence>
<name>K2F847_9BACT</name>